<evidence type="ECO:0000256" key="1">
    <source>
        <dbReference type="ARBA" id="ARBA00023015"/>
    </source>
</evidence>
<dbReference type="PANTHER" id="PTHR30055">
    <property type="entry name" value="HTH-TYPE TRANSCRIPTIONAL REGULATOR RUTR"/>
    <property type="match status" value="1"/>
</dbReference>
<feature type="DNA-binding region" description="H-T-H motif" evidence="4">
    <location>
        <begin position="48"/>
        <end position="67"/>
    </location>
</feature>
<evidence type="ECO:0000313" key="7">
    <source>
        <dbReference type="EMBL" id="EWS82547.1"/>
    </source>
</evidence>
<comment type="caution">
    <text evidence="7">The sequence shown here is derived from an EMBL/GenBank/DDBJ whole genome shotgun (WGS) entry which is preliminary data.</text>
</comment>
<evidence type="ECO:0000259" key="6">
    <source>
        <dbReference type="PROSITE" id="PS50977"/>
    </source>
</evidence>
<accession>Z9JXQ3</accession>
<sequence length="206" mass="21158">MPSPSPSPSSSPPPSPAGSRPLRADARRSIAAILDAGIHVLAVRPDASMADIAAAAGVGRVTVYAHFSSRADLLRAVVARAITEGDVVLAQVDLSGDPRAALERLILASWEQIARIGAVAAAAAGVLEAEEVRRLHAAPAARVEALLARGRELGVFREDLPAAWLVSVLHQLMQGAAVEVAAGRLEAAQAAPAISASVLAVWTCAR</sequence>
<dbReference type="eggNOG" id="COG1309">
    <property type="taxonomic scope" value="Bacteria"/>
</dbReference>
<dbReference type="InterPro" id="IPR050109">
    <property type="entry name" value="HTH-type_TetR-like_transc_reg"/>
</dbReference>
<evidence type="ECO:0000256" key="2">
    <source>
        <dbReference type="ARBA" id="ARBA00023125"/>
    </source>
</evidence>
<dbReference type="Gene3D" id="1.10.357.10">
    <property type="entry name" value="Tetracycline Repressor, domain 2"/>
    <property type="match status" value="1"/>
</dbReference>
<dbReference type="InterPro" id="IPR001647">
    <property type="entry name" value="HTH_TetR"/>
</dbReference>
<dbReference type="Proteomes" id="UP000023067">
    <property type="component" value="Unassembled WGS sequence"/>
</dbReference>
<keyword evidence="2 4" id="KW-0238">DNA-binding</keyword>
<protein>
    <submittedName>
        <fullName evidence="7">TetR family transcriptional regulator</fullName>
    </submittedName>
</protein>
<evidence type="ECO:0000256" key="4">
    <source>
        <dbReference type="PROSITE-ProRule" id="PRU00335"/>
    </source>
</evidence>
<dbReference type="PATRIC" id="fig|396014.3.peg.156"/>
<dbReference type="Pfam" id="PF00440">
    <property type="entry name" value="TetR_N"/>
    <property type="match status" value="1"/>
</dbReference>
<evidence type="ECO:0000256" key="5">
    <source>
        <dbReference type="SAM" id="MobiDB-lite"/>
    </source>
</evidence>
<dbReference type="SUPFAM" id="SSF48498">
    <property type="entry name" value="Tetracyclin repressor-like, C-terminal domain"/>
    <property type="match status" value="1"/>
</dbReference>
<feature type="region of interest" description="Disordered" evidence="5">
    <location>
        <begin position="1"/>
        <end position="22"/>
    </location>
</feature>
<dbReference type="STRING" id="396014.BF93_05780"/>
<feature type="compositionally biased region" description="Pro residues" evidence="5">
    <location>
        <begin position="1"/>
        <end position="16"/>
    </location>
</feature>
<dbReference type="GO" id="GO:0000976">
    <property type="term" value="F:transcription cis-regulatory region binding"/>
    <property type="evidence" value="ECO:0007669"/>
    <property type="project" value="TreeGrafter"/>
</dbReference>
<dbReference type="PROSITE" id="PS50977">
    <property type="entry name" value="HTH_TETR_2"/>
    <property type="match status" value="1"/>
</dbReference>
<dbReference type="AlphaFoldDB" id="Z9JXQ3"/>
<dbReference type="EMBL" id="JDYK01000002">
    <property type="protein sequence ID" value="EWS82547.1"/>
    <property type="molecule type" value="Genomic_DNA"/>
</dbReference>
<name>Z9JXQ3_9MICO</name>
<keyword evidence="8" id="KW-1185">Reference proteome</keyword>
<dbReference type="InterPro" id="IPR036271">
    <property type="entry name" value="Tet_transcr_reg_TetR-rel_C_sf"/>
</dbReference>
<organism evidence="7 8">
    <name type="scientific">Brachybacterium phenoliresistens</name>
    <dbReference type="NCBI Taxonomy" id="396014"/>
    <lineage>
        <taxon>Bacteria</taxon>
        <taxon>Bacillati</taxon>
        <taxon>Actinomycetota</taxon>
        <taxon>Actinomycetes</taxon>
        <taxon>Micrococcales</taxon>
        <taxon>Dermabacteraceae</taxon>
        <taxon>Brachybacterium</taxon>
    </lineage>
</organism>
<dbReference type="InterPro" id="IPR009057">
    <property type="entry name" value="Homeodomain-like_sf"/>
</dbReference>
<evidence type="ECO:0000313" key="8">
    <source>
        <dbReference type="Proteomes" id="UP000023067"/>
    </source>
</evidence>
<dbReference type="RefSeq" id="WP_051486357.1">
    <property type="nucleotide sequence ID" value="NZ_BAAAOW010000001.1"/>
</dbReference>
<proteinExistence type="predicted"/>
<feature type="domain" description="HTH tetR-type" evidence="6">
    <location>
        <begin position="27"/>
        <end position="85"/>
    </location>
</feature>
<dbReference type="SUPFAM" id="SSF46689">
    <property type="entry name" value="Homeodomain-like"/>
    <property type="match status" value="1"/>
</dbReference>
<gene>
    <name evidence="7" type="ORF">BF93_05780</name>
</gene>
<dbReference type="HOGENOM" id="CLU_069356_38_0_11"/>
<keyword evidence="3" id="KW-0804">Transcription</keyword>
<dbReference type="PANTHER" id="PTHR30055:SF234">
    <property type="entry name" value="HTH-TYPE TRANSCRIPTIONAL REGULATOR BETI"/>
    <property type="match status" value="1"/>
</dbReference>
<evidence type="ECO:0000256" key="3">
    <source>
        <dbReference type="ARBA" id="ARBA00023163"/>
    </source>
</evidence>
<dbReference type="OrthoDB" id="3869819at2"/>
<dbReference type="GO" id="GO:0003700">
    <property type="term" value="F:DNA-binding transcription factor activity"/>
    <property type="evidence" value="ECO:0007669"/>
    <property type="project" value="TreeGrafter"/>
</dbReference>
<reference evidence="7 8" key="1">
    <citation type="submission" date="2014-02" db="EMBL/GenBank/DDBJ databases">
        <title>Genome sequence of Brachybacterium phenoliresistens strain W13A50.</title>
        <authorList>
            <person name="Wang X."/>
        </authorList>
    </citation>
    <scope>NUCLEOTIDE SEQUENCE [LARGE SCALE GENOMIC DNA]</scope>
    <source>
        <strain evidence="7 8">W13A50</strain>
    </source>
</reference>
<keyword evidence="1" id="KW-0805">Transcription regulation</keyword>